<dbReference type="EMBL" id="RRYP01012998">
    <property type="protein sequence ID" value="TNV76767.1"/>
    <property type="molecule type" value="Genomic_DNA"/>
</dbReference>
<reference evidence="1" key="1">
    <citation type="submission" date="2019-06" db="EMBL/GenBank/DDBJ databases">
        <authorList>
            <person name="Zheng W."/>
        </authorList>
    </citation>
    <scope>NUCLEOTIDE SEQUENCE</scope>
    <source>
        <strain evidence="1">QDHG01</strain>
    </source>
</reference>
<evidence type="ECO:0000313" key="1">
    <source>
        <dbReference type="EMBL" id="TNV76767.1"/>
    </source>
</evidence>
<accession>A0A8J8NKJ1</accession>
<protein>
    <submittedName>
        <fullName evidence="1">Uncharacterized protein</fullName>
    </submittedName>
</protein>
<comment type="caution">
    <text evidence="1">The sequence shown here is derived from an EMBL/GenBank/DDBJ whole genome shotgun (WGS) entry which is preliminary data.</text>
</comment>
<proteinExistence type="predicted"/>
<sequence length="279" mass="32009">MGCTTSTVSDEPILSKEKVVFSDYQLDRTGILEIDRYVDQIEDACGELVKITEELDKEREKLERLTGFDQYKEHEIQLRQLIYAILLTLFAAADGDLSKVKVEVESQSLFMRITVTELTDEATQIMDTTENKKPADYIKGLEHYINAIIKLNADMDHQQTERINITHQIRRSIWDNSSDNERNDANSVVSILLKQIKKKITPTAVRCSRKLMDEHFELIDLLKALQAEGELALIANDGKKCYQDKVFSPPAEVYRHIYGTVTETRRGIPRPKKDGKAKF</sequence>
<keyword evidence="2" id="KW-1185">Reference proteome</keyword>
<dbReference type="AlphaFoldDB" id="A0A8J8NKJ1"/>
<gene>
    <name evidence="1" type="ORF">FGO68_gene15428</name>
</gene>
<evidence type="ECO:0000313" key="2">
    <source>
        <dbReference type="Proteomes" id="UP000785679"/>
    </source>
</evidence>
<dbReference type="Proteomes" id="UP000785679">
    <property type="component" value="Unassembled WGS sequence"/>
</dbReference>
<organism evidence="1 2">
    <name type="scientific">Halteria grandinella</name>
    <dbReference type="NCBI Taxonomy" id="5974"/>
    <lineage>
        <taxon>Eukaryota</taxon>
        <taxon>Sar</taxon>
        <taxon>Alveolata</taxon>
        <taxon>Ciliophora</taxon>
        <taxon>Intramacronucleata</taxon>
        <taxon>Spirotrichea</taxon>
        <taxon>Stichotrichia</taxon>
        <taxon>Sporadotrichida</taxon>
        <taxon>Halteriidae</taxon>
        <taxon>Halteria</taxon>
    </lineage>
</organism>
<name>A0A8J8NKJ1_HALGN</name>